<evidence type="ECO:0000313" key="3">
    <source>
        <dbReference type="Proteomes" id="UP001152798"/>
    </source>
</evidence>
<sequence length="455" mass="51283">MTNSDKSFDTVDEDVWSIYEKDIEEIVVDSYSEEDIDDDISIELSPKPLAKEKEFERRKNINMMYSGIQKILGGGDAEEPRVRILKKATAACKQLCQEELHLKYETELLLQTNWKLKKRMEKLQKKKKRKSGSATISRRLSGPLVSSPIKTSPVEKRSASVDESKSAILPNIPTELKSNTEVIEVSSKGPPPPPKNPKRKVKKRTGLSDEEKEFYKMEEKLEDLLYEIDALWNDVNNDEEKDSKVDKNLIKEVEQGEVIPVDKTKPSGQPDPIKVPQRKEKIKLTDINKLIEPELNPNKHREEIKINNLSALIGESSVGKNVEVFKITNINKLLDPVQNPIIKSMDSSSFQSIINLNDKRRSSTSGDESPRLVIDENPRGNDKNNIDLGAIDMMEALQAVDTLCLSLVSDEPTTSESQPVVVEFKKSNNPIEKSDIIAISDSEDENASSDIVCLE</sequence>
<protein>
    <submittedName>
        <fullName evidence="2">Uncharacterized protein</fullName>
    </submittedName>
</protein>
<feature type="region of interest" description="Disordered" evidence="1">
    <location>
        <begin position="435"/>
        <end position="455"/>
    </location>
</feature>
<proteinExistence type="predicted"/>
<dbReference type="Proteomes" id="UP001152798">
    <property type="component" value="Chromosome 3"/>
</dbReference>
<feature type="region of interest" description="Disordered" evidence="1">
    <location>
        <begin position="121"/>
        <end position="208"/>
    </location>
</feature>
<dbReference type="EMBL" id="OV725079">
    <property type="protein sequence ID" value="CAH1395308.1"/>
    <property type="molecule type" value="Genomic_DNA"/>
</dbReference>
<feature type="compositionally biased region" description="Basic and acidic residues" evidence="1">
    <location>
        <begin position="368"/>
        <end position="384"/>
    </location>
</feature>
<keyword evidence="3" id="KW-1185">Reference proteome</keyword>
<feature type="region of interest" description="Disordered" evidence="1">
    <location>
        <begin position="359"/>
        <end position="384"/>
    </location>
</feature>
<reference evidence="2" key="1">
    <citation type="submission" date="2022-01" db="EMBL/GenBank/DDBJ databases">
        <authorList>
            <person name="King R."/>
        </authorList>
    </citation>
    <scope>NUCLEOTIDE SEQUENCE</scope>
</reference>
<name>A0A9P0H2Q2_NEZVI</name>
<dbReference type="AlphaFoldDB" id="A0A9P0H2Q2"/>
<feature type="compositionally biased region" description="Basic residues" evidence="1">
    <location>
        <begin position="121"/>
        <end position="131"/>
    </location>
</feature>
<accession>A0A9P0H2Q2</accession>
<gene>
    <name evidence="2" type="ORF">NEZAVI_LOCUS5607</name>
</gene>
<evidence type="ECO:0000313" key="2">
    <source>
        <dbReference type="EMBL" id="CAH1395308.1"/>
    </source>
</evidence>
<dbReference type="OrthoDB" id="10339147at2759"/>
<evidence type="ECO:0000256" key="1">
    <source>
        <dbReference type="SAM" id="MobiDB-lite"/>
    </source>
</evidence>
<feature type="compositionally biased region" description="Basic residues" evidence="1">
    <location>
        <begin position="196"/>
        <end position="205"/>
    </location>
</feature>
<feature type="compositionally biased region" description="Basic and acidic residues" evidence="1">
    <location>
        <begin position="153"/>
        <end position="165"/>
    </location>
</feature>
<organism evidence="2 3">
    <name type="scientific">Nezara viridula</name>
    <name type="common">Southern green stink bug</name>
    <name type="synonym">Cimex viridulus</name>
    <dbReference type="NCBI Taxonomy" id="85310"/>
    <lineage>
        <taxon>Eukaryota</taxon>
        <taxon>Metazoa</taxon>
        <taxon>Ecdysozoa</taxon>
        <taxon>Arthropoda</taxon>
        <taxon>Hexapoda</taxon>
        <taxon>Insecta</taxon>
        <taxon>Pterygota</taxon>
        <taxon>Neoptera</taxon>
        <taxon>Paraneoptera</taxon>
        <taxon>Hemiptera</taxon>
        <taxon>Heteroptera</taxon>
        <taxon>Panheteroptera</taxon>
        <taxon>Pentatomomorpha</taxon>
        <taxon>Pentatomoidea</taxon>
        <taxon>Pentatomidae</taxon>
        <taxon>Pentatominae</taxon>
        <taxon>Nezara</taxon>
    </lineage>
</organism>